<feature type="non-terminal residue" evidence="1">
    <location>
        <position position="185"/>
    </location>
</feature>
<evidence type="ECO:0000313" key="1">
    <source>
        <dbReference type="EMBL" id="KAF5396311.1"/>
    </source>
</evidence>
<accession>A0A8J4SQX2</accession>
<sequence length="185" mass="21055">CFFYPVCQNSCHPVCCLPVKQFSDNKRQPDGQGSISHGLFPTCSSTVRAPEVQRDSGRKSVALHTIHRSDSSSSEGTCETNITDPIRRVRPDAFRRALRFRRRKCLARVHAHGSRFSISDQKTEECSSVSRTSEAESVEMSPQEVKHRKLTDYELYLAQPVEIRYPFNYVADLFEDASPMSVHEE</sequence>
<proteinExistence type="predicted"/>
<dbReference type="Proteomes" id="UP000748531">
    <property type="component" value="Unassembled WGS sequence"/>
</dbReference>
<keyword evidence="2" id="KW-1185">Reference proteome</keyword>
<gene>
    <name evidence="1" type="ORF">PHET_10987</name>
</gene>
<comment type="caution">
    <text evidence="1">The sequence shown here is derived from an EMBL/GenBank/DDBJ whole genome shotgun (WGS) entry which is preliminary data.</text>
</comment>
<dbReference type="AlphaFoldDB" id="A0A8J4SQX2"/>
<evidence type="ECO:0000313" key="2">
    <source>
        <dbReference type="Proteomes" id="UP000748531"/>
    </source>
</evidence>
<dbReference type="EMBL" id="LUCH01008517">
    <property type="protein sequence ID" value="KAF5396311.1"/>
    <property type="molecule type" value="Genomic_DNA"/>
</dbReference>
<protein>
    <submittedName>
        <fullName evidence="1">Uncharacterized protein</fullName>
    </submittedName>
</protein>
<reference evidence="1" key="1">
    <citation type="submission" date="2019-05" db="EMBL/GenBank/DDBJ databases">
        <title>Annotation for the trematode Paragonimus heterotremus.</title>
        <authorList>
            <person name="Choi Y.-J."/>
        </authorList>
    </citation>
    <scope>NUCLEOTIDE SEQUENCE</scope>
    <source>
        <strain evidence="1">LC</strain>
    </source>
</reference>
<dbReference type="OrthoDB" id="6249047at2759"/>
<name>A0A8J4SQX2_9TREM</name>
<organism evidence="1 2">
    <name type="scientific">Paragonimus heterotremus</name>
    <dbReference type="NCBI Taxonomy" id="100268"/>
    <lineage>
        <taxon>Eukaryota</taxon>
        <taxon>Metazoa</taxon>
        <taxon>Spiralia</taxon>
        <taxon>Lophotrochozoa</taxon>
        <taxon>Platyhelminthes</taxon>
        <taxon>Trematoda</taxon>
        <taxon>Digenea</taxon>
        <taxon>Plagiorchiida</taxon>
        <taxon>Troglotremata</taxon>
        <taxon>Troglotrematidae</taxon>
        <taxon>Paragonimus</taxon>
    </lineage>
</organism>